<sequence length="653" mass="73819">MKRLPGNLKTSLLALIIIIFMTPIMAYGKFASNIGNTIKTSIKVAENVSTEKNLPVVGSYDNFKKLLEKSESIRPFYRTAFATAEKSAAAASPANDYSNTNVQVQGVDESDIIKTDGEYIYQVINDRLVIVKAYPASDMKVVNTIKYDTNAFYPNDIYVNGNNLIVIGRKYVNINKAEQESNAAVMKKVINPVILTKPVTKVIVYDTTDKSNIKIKRTIEVDGDYLTSRMINSKFYMITNKYVYDYRIMTDIKPSFKDSAFKAGKENVVDFKDIRYFPGYVEPNYMIISSFDILKPEKADIQTYLGSGQNVYVTNENIYVAVSEYETPKTEGASRLIAPTYNVNTILYKFNIAYGVKYAANGKVPGSILNQFSMDEYNGYFRIATTKGFAWGEGDNIAKNNLYILDADLNITGKIEDLAPGETIKSARFMGEKIYIVTFKNVDPLFVIDAKNAKEPKILGFLKIPGFSTYLHPYDETHIIGFGVDTKDVSTKDWNGNDSTITIQNGLKMSMFDVSDFENPKEMFSEYIGNRGSYSELLYNHKALLFSKEKNIFAFPVTVYEAKDRENPFDYGYFTYQGAYIYGIDLEKGFVLNGKITHLSDEDYKKAGDFGFDYNKSVQRIIYIDNVLYTISNGIIKANDIETMQELNSINLN</sequence>
<dbReference type="RefSeq" id="WP_057978725.1">
    <property type="nucleotide sequence ID" value="NZ_LKHP01000007.1"/>
</dbReference>
<gene>
    <name evidence="1" type="ORF">ABG79_01514</name>
</gene>
<dbReference type="PATRIC" id="fig|908809.3.peg.1519"/>
<dbReference type="PIRSF" id="PIRSF006425">
    <property type="entry name" value="UCP006425_WD40"/>
    <property type="match status" value="1"/>
</dbReference>
<evidence type="ECO:0000313" key="2">
    <source>
        <dbReference type="Proteomes" id="UP000052015"/>
    </source>
</evidence>
<dbReference type="InterPro" id="IPR011047">
    <property type="entry name" value="Quinoprotein_ADH-like_sf"/>
</dbReference>
<dbReference type="STRING" id="908809.ABG79_01514"/>
<dbReference type="Proteomes" id="UP000052015">
    <property type="component" value="Unassembled WGS sequence"/>
</dbReference>
<protein>
    <submittedName>
        <fullName evidence="1">Beta propeller domain protein</fullName>
    </submittedName>
</protein>
<accession>A0A0R3JUN9</accession>
<reference evidence="1 2" key="1">
    <citation type="submission" date="2015-09" db="EMBL/GenBank/DDBJ databases">
        <title>Draft genome sequence of a Caloramator mitchellensis, a moderate thermophile from the Great Artesian Basin of Australia.</title>
        <authorList>
            <person name="Patel B.K."/>
        </authorList>
    </citation>
    <scope>NUCLEOTIDE SEQUENCE [LARGE SCALE GENOMIC DNA]</scope>
    <source>
        <strain evidence="1 2">VF08</strain>
    </source>
</reference>
<dbReference type="SUPFAM" id="SSF50998">
    <property type="entry name" value="Quinoprotein alcohol dehydrogenase-like"/>
    <property type="match status" value="1"/>
</dbReference>
<dbReference type="OrthoDB" id="9778998at2"/>
<dbReference type="Pfam" id="PF09826">
    <property type="entry name" value="Beta_propel"/>
    <property type="match status" value="1"/>
</dbReference>
<proteinExistence type="predicted"/>
<dbReference type="EMBL" id="LKHP01000007">
    <property type="protein sequence ID" value="KRQ86762.1"/>
    <property type="molecule type" value="Genomic_DNA"/>
</dbReference>
<keyword evidence="2" id="KW-1185">Reference proteome</keyword>
<comment type="caution">
    <text evidence="1">The sequence shown here is derived from an EMBL/GenBank/DDBJ whole genome shotgun (WGS) entry which is preliminary data.</text>
</comment>
<dbReference type="AlphaFoldDB" id="A0A0R3JUN9"/>
<evidence type="ECO:0000313" key="1">
    <source>
        <dbReference type="EMBL" id="KRQ86762.1"/>
    </source>
</evidence>
<dbReference type="InterPro" id="IPR019198">
    <property type="entry name" value="Beta_propeller_containing"/>
</dbReference>
<name>A0A0R3JUN9_CALMK</name>
<dbReference type="InterPro" id="IPR014441">
    <property type="entry name" value="UCP006425_b-propeller"/>
</dbReference>
<organism evidence="1 2">
    <name type="scientific">Caloramator mitchellensis</name>
    <dbReference type="NCBI Taxonomy" id="908809"/>
    <lineage>
        <taxon>Bacteria</taxon>
        <taxon>Bacillati</taxon>
        <taxon>Bacillota</taxon>
        <taxon>Clostridia</taxon>
        <taxon>Eubacteriales</taxon>
        <taxon>Clostridiaceae</taxon>
        <taxon>Caloramator</taxon>
    </lineage>
</organism>